<feature type="domain" description="Outer membrane protein beta-barrel" evidence="2">
    <location>
        <begin position="24"/>
        <end position="210"/>
    </location>
</feature>
<dbReference type="Proteomes" id="UP000725002">
    <property type="component" value="Unassembled WGS sequence"/>
</dbReference>
<accession>A0A940DS62</accession>
<evidence type="ECO:0000313" key="3">
    <source>
        <dbReference type="EMBL" id="MBO8483740.1"/>
    </source>
</evidence>
<evidence type="ECO:0000256" key="1">
    <source>
        <dbReference type="SAM" id="SignalP"/>
    </source>
</evidence>
<dbReference type="EMBL" id="JADILV010000042">
    <property type="protein sequence ID" value="MBO8483740.1"/>
    <property type="molecule type" value="Genomic_DNA"/>
</dbReference>
<reference evidence="3" key="1">
    <citation type="submission" date="2020-10" db="EMBL/GenBank/DDBJ databases">
        <authorList>
            <person name="Gilroy R."/>
        </authorList>
    </citation>
    <scope>NUCLEOTIDE SEQUENCE</scope>
    <source>
        <strain evidence="3">G3-8215</strain>
    </source>
</reference>
<organism evidence="3 4">
    <name type="scientific">Candidatus Cryptobacteroides avicola</name>
    <dbReference type="NCBI Taxonomy" id="2840757"/>
    <lineage>
        <taxon>Bacteria</taxon>
        <taxon>Pseudomonadati</taxon>
        <taxon>Bacteroidota</taxon>
        <taxon>Bacteroidia</taxon>
        <taxon>Bacteroidales</taxon>
        <taxon>Candidatus Cryptobacteroides</taxon>
    </lineage>
</organism>
<dbReference type="Pfam" id="PF13568">
    <property type="entry name" value="OMP_b-brl_2"/>
    <property type="match status" value="1"/>
</dbReference>
<name>A0A940DS62_9BACT</name>
<evidence type="ECO:0000259" key="2">
    <source>
        <dbReference type="Pfam" id="PF13568"/>
    </source>
</evidence>
<comment type="caution">
    <text evidence="3">The sequence shown here is derived from an EMBL/GenBank/DDBJ whole genome shotgun (WGS) entry which is preliminary data.</text>
</comment>
<dbReference type="AlphaFoldDB" id="A0A940DS62"/>
<gene>
    <name evidence="3" type="ORF">IAB75_06465</name>
</gene>
<feature type="signal peptide" evidence="1">
    <location>
        <begin position="1"/>
        <end position="24"/>
    </location>
</feature>
<keyword evidence="1" id="KW-0732">Signal</keyword>
<evidence type="ECO:0000313" key="4">
    <source>
        <dbReference type="Proteomes" id="UP000725002"/>
    </source>
</evidence>
<reference evidence="3" key="2">
    <citation type="journal article" date="2021" name="PeerJ">
        <title>Extensive microbial diversity within the chicken gut microbiome revealed by metagenomics and culture.</title>
        <authorList>
            <person name="Gilroy R."/>
            <person name="Ravi A."/>
            <person name="Getino M."/>
            <person name="Pursley I."/>
            <person name="Horton D.L."/>
            <person name="Alikhan N.F."/>
            <person name="Baker D."/>
            <person name="Gharbi K."/>
            <person name="Hall N."/>
            <person name="Watson M."/>
            <person name="Adriaenssens E.M."/>
            <person name="Foster-Nyarko E."/>
            <person name="Jarju S."/>
            <person name="Secka A."/>
            <person name="Antonio M."/>
            <person name="Oren A."/>
            <person name="Chaudhuri R.R."/>
            <person name="La Ragione R."/>
            <person name="Hildebrand F."/>
            <person name="Pallen M.J."/>
        </authorList>
    </citation>
    <scope>NUCLEOTIDE SEQUENCE</scope>
    <source>
        <strain evidence="3">G3-8215</strain>
    </source>
</reference>
<proteinExistence type="predicted"/>
<dbReference type="InterPro" id="IPR025665">
    <property type="entry name" value="Beta-barrel_OMP_2"/>
</dbReference>
<sequence length="236" mass="25708">MKKLKSLLVLAVMAVAGLNVSAKAGIEAGYMNMSYTLSGEGFKVSNPSLNGFYVGVSDDIRLVAGLGIRVGLNYSYTADKSARSFIEELGMKGTSEKDHYLNVPLRVRYNFTLVPKVLKIQAYAGPVFSVGLSHTQSFDFQATINDETLGGSLKYNYYTGKFKSDAIDSAELEDSGLPTYKRFDVAMGGGVGIELINLIEVKVGYDWGLSERLKGDYAGSASCKRNMFYVSLGLRF</sequence>
<feature type="chain" id="PRO_5036875188" evidence="1">
    <location>
        <begin position="25"/>
        <end position="236"/>
    </location>
</feature>
<protein>
    <submittedName>
        <fullName evidence="3">PorT family protein</fullName>
    </submittedName>
</protein>